<reference evidence="1 2" key="1">
    <citation type="journal article" date="2010" name="Stand. Genomic Sci.">
        <title>Complete genome sequence of Aminobacterium colombiense type strain (ALA-1).</title>
        <authorList>
            <person name="Chertkov O."/>
            <person name="Sikorski J."/>
            <person name="Brambilla E."/>
            <person name="Lapidus A."/>
            <person name="Copeland A."/>
            <person name="Glavina Del Rio T."/>
            <person name="Nolan M."/>
            <person name="Lucas S."/>
            <person name="Tice H."/>
            <person name="Cheng J.F."/>
            <person name="Han C."/>
            <person name="Detter J.C."/>
            <person name="Bruce D."/>
            <person name="Tapia R."/>
            <person name="Goodwin L."/>
            <person name="Pitluck S."/>
            <person name="Liolios K."/>
            <person name="Ivanova N."/>
            <person name="Mavromatis K."/>
            <person name="Ovchinnikova G."/>
            <person name="Pati A."/>
            <person name="Chen A."/>
            <person name="Palaniappan K."/>
            <person name="Land M."/>
            <person name="Hauser L."/>
            <person name="Chang Y.J."/>
            <person name="Jeffries C.D."/>
            <person name="Spring S."/>
            <person name="Rohde M."/>
            <person name="Goker M."/>
            <person name="Bristow J."/>
            <person name="Eisen J.A."/>
            <person name="Markowitz V."/>
            <person name="Hugenholtz P."/>
            <person name="Kyrpides N.C."/>
            <person name="Klenk H.P."/>
        </authorList>
    </citation>
    <scope>NUCLEOTIDE SEQUENCE [LARGE SCALE GENOMIC DNA]</scope>
    <source>
        <strain evidence="2">DSM 12261 / ALA-1</strain>
    </source>
</reference>
<proteinExistence type="predicted"/>
<sequence>MAEKVFRAFSFFHELNERKDVSILWIPLRAERIRVAPYHFLLLDYHLIPRQNHSLAKGYCDEFFGLQELTLFRKFMTEERQIIVEAEEYTLPLLWKDENENPYYPIRCHPDWEKVISVKGNEVIDLPFEVDGYWEILK</sequence>
<gene>
    <name evidence="1" type="ordered locus">Amico_1613</name>
</gene>
<evidence type="ECO:0000313" key="1">
    <source>
        <dbReference type="EMBL" id="ADE57729.1"/>
    </source>
</evidence>
<protein>
    <submittedName>
        <fullName evidence="1">Uncharacterized protein</fullName>
    </submittedName>
</protein>
<dbReference type="Proteomes" id="UP000002366">
    <property type="component" value="Chromosome"/>
</dbReference>
<dbReference type="AlphaFoldDB" id="D5EGP7"/>
<dbReference type="RefSeq" id="WP_013048992.1">
    <property type="nucleotide sequence ID" value="NC_014011.1"/>
</dbReference>
<dbReference type="eggNOG" id="ENOG5034BVG">
    <property type="taxonomic scope" value="Bacteria"/>
</dbReference>
<keyword evidence="2" id="KW-1185">Reference proteome</keyword>
<dbReference type="OrthoDB" id="5027at2"/>
<dbReference type="HOGENOM" id="CLU_1850956_0_0_0"/>
<name>D5EGP7_AMICL</name>
<dbReference type="EMBL" id="CP001997">
    <property type="protein sequence ID" value="ADE57729.1"/>
    <property type="molecule type" value="Genomic_DNA"/>
</dbReference>
<evidence type="ECO:0000313" key="2">
    <source>
        <dbReference type="Proteomes" id="UP000002366"/>
    </source>
</evidence>
<organism evidence="1 2">
    <name type="scientific">Aminobacterium colombiense (strain DSM 12261 / ALA-1)</name>
    <dbReference type="NCBI Taxonomy" id="572547"/>
    <lineage>
        <taxon>Bacteria</taxon>
        <taxon>Thermotogati</taxon>
        <taxon>Synergistota</taxon>
        <taxon>Synergistia</taxon>
        <taxon>Synergistales</taxon>
        <taxon>Aminobacteriaceae</taxon>
        <taxon>Aminobacterium</taxon>
    </lineage>
</organism>
<accession>D5EGP7</accession>
<dbReference type="KEGG" id="aco:Amico_1613"/>